<dbReference type="Proteomes" id="UP001139451">
    <property type="component" value="Unassembled WGS sequence"/>
</dbReference>
<reference evidence="2" key="1">
    <citation type="submission" date="2022-05" db="EMBL/GenBank/DDBJ databases">
        <title>Sphingomonas sp. strain MG17 Genome sequencing and assembly.</title>
        <authorList>
            <person name="Kim I."/>
        </authorList>
    </citation>
    <scope>NUCLEOTIDE SEQUENCE</scope>
    <source>
        <strain evidence="2">MG17</strain>
    </source>
</reference>
<feature type="coiled-coil region" evidence="1">
    <location>
        <begin position="446"/>
        <end position="473"/>
    </location>
</feature>
<dbReference type="AlphaFoldDB" id="A0A9X2HIU5"/>
<keyword evidence="3" id="KW-1185">Reference proteome</keyword>
<comment type="caution">
    <text evidence="2">The sequence shown here is derived from an EMBL/GenBank/DDBJ whole genome shotgun (WGS) entry which is preliminary data.</text>
</comment>
<dbReference type="EMBL" id="JAMLDX010000014">
    <property type="protein sequence ID" value="MCP3732001.1"/>
    <property type="molecule type" value="Genomic_DNA"/>
</dbReference>
<keyword evidence="1" id="KW-0175">Coiled coil</keyword>
<sequence length="553" mass="57045">MTWYGTGTIAVTNGSAAVVGTGTAFVENVKAGDALRGPDERLYQIASVNSATSITLTRNYAGSTASGQAYEIMPLQDALATLAKNVAELIEDYQDVVDNAGQGMFGDGSVGTPGMRFGSDQDTGAFRPGSNIMAFATGGSERVRFSSTGAEVTGRVSIHPTSNPTSVATARQVYIGESSANSAYNVTVGYFAESEVWKGCIQALAGGAGTHLLLNPSGGNVAIGKTDPGNYRLAIARGDNNLLQLENTVGNGTKITLIDQAWSAEIEQSQGNLIFKAGGTTERGRIDTLGNLLVGVASGSYHIVRRNVAAYEAGHVILGVESNAGAPCASFIAVSGWGANAANAAVKFGYDATTSRSLNAGGTVNVSGADYAEYMTKAEGCGTIAPGDVCGVDASGLLVTNWADAISFVVKSTDPSLVGGDTWASDLDPKPTPPAGFGSIDPGLINPDYASELEQYEDDLAEWEAAFEAARQTVDRIAFSGQVPLNVGPATLASIEDALGDGVGVYLVAQQAGTGITAAAVLEPDMTLPLYMRRLGKVWAVRDGRPIIDVQHG</sequence>
<name>A0A9X2HIU5_9SPHN</name>
<evidence type="ECO:0000256" key="1">
    <source>
        <dbReference type="SAM" id="Coils"/>
    </source>
</evidence>
<proteinExistence type="predicted"/>
<gene>
    <name evidence="2" type="ORF">M9978_16370</name>
</gene>
<dbReference type="RefSeq" id="WP_254295064.1">
    <property type="nucleotide sequence ID" value="NZ_JAMLDX010000014.1"/>
</dbReference>
<evidence type="ECO:0000313" key="2">
    <source>
        <dbReference type="EMBL" id="MCP3732001.1"/>
    </source>
</evidence>
<protein>
    <submittedName>
        <fullName evidence="2">Uncharacterized protein</fullName>
    </submittedName>
</protein>
<organism evidence="2 3">
    <name type="scientific">Sphingomonas tagetis</name>
    <dbReference type="NCBI Taxonomy" id="2949092"/>
    <lineage>
        <taxon>Bacteria</taxon>
        <taxon>Pseudomonadati</taxon>
        <taxon>Pseudomonadota</taxon>
        <taxon>Alphaproteobacteria</taxon>
        <taxon>Sphingomonadales</taxon>
        <taxon>Sphingomonadaceae</taxon>
        <taxon>Sphingomonas</taxon>
    </lineage>
</organism>
<evidence type="ECO:0000313" key="3">
    <source>
        <dbReference type="Proteomes" id="UP001139451"/>
    </source>
</evidence>
<accession>A0A9X2HIU5</accession>